<evidence type="ECO:0000256" key="8">
    <source>
        <dbReference type="SAM" id="SignalP"/>
    </source>
</evidence>
<protein>
    <submittedName>
        <fullName evidence="9">TolC family protein</fullName>
    </submittedName>
</protein>
<sequence length="522" mass="55880">MRHLPAPSTSPVTARPRAPFRRTWLALNLAALSCASSSAWALSFDMGDGLPPVFIQAFAPSAQASTNVPTGRTVLATLAGALASTAQTQRPIQILQLSALLKLPSQLPLDGVSQPSQALSLEQAIALGVSNSLEVQANAARADSFAHTSHAARGALLPHLDGRAAAGRGRLESEVGEPLTDRRDGVLTLRQPLFDAGAYLEWRRQGRLSDAAARQLEAAMNDAALETASAYVQALQARMVMELSRDYERLLQELLDHITTRAAGGGASVAERDRVRARTANARAQIADSRANLTAALRNLSTLTGQRPDALELSIAASLAAPTTIEAAVDRANQGNPELLAARLEGDAAKLESQSLYGRFLPRVDLELSHSRNINSAGTPSYQRDSKAMVVVNWSLLNGSADYYQGRAAQARQLEKLARASDVQRKLRQQFDGAYASLDAVAERIGALREEVSANTSVVDAFRSQLGVGNRSLLDVLDACQRLHQSRLDVASLMMSELQSHLKVAHLTGHLAQSKPEVTTQP</sequence>
<dbReference type="InterPro" id="IPR051906">
    <property type="entry name" value="TolC-like"/>
</dbReference>
<name>A0ABS5DX55_9BURK</name>
<comment type="subcellular location">
    <subcellularLocation>
        <location evidence="1">Cell outer membrane</location>
    </subcellularLocation>
</comment>
<accession>A0ABS5DX55</accession>
<keyword evidence="8" id="KW-0732">Signal</keyword>
<dbReference type="Proteomes" id="UP000672097">
    <property type="component" value="Unassembled WGS sequence"/>
</dbReference>
<keyword evidence="7" id="KW-0998">Cell outer membrane</keyword>
<dbReference type="RefSeq" id="WP_210808901.1">
    <property type="nucleotide sequence ID" value="NZ_JAGQDG010000003.1"/>
</dbReference>
<evidence type="ECO:0000256" key="2">
    <source>
        <dbReference type="ARBA" id="ARBA00007613"/>
    </source>
</evidence>
<evidence type="ECO:0000256" key="3">
    <source>
        <dbReference type="ARBA" id="ARBA00022448"/>
    </source>
</evidence>
<evidence type="ECO:0000256" key="5">
    <source>
        <dbReference type="ARBA" id="ARBA00022692"/>
    </source>
</evidence>
<feature type="signal peptide" evidence="8">
    <location>
        <begin position="1"/>
        <end position="41"/>
    </location>
</feature>
<evidence type="ECO:0000256" key="4">
    <source>
        <dbReference type="ARBA" id="ARBA00022452"/>
    </source>
</evidence>
<dbReference type="SUPFAM" id="SSF56954">
    <property type="entry name" value="Outer membrane efflux proteins (OEP)"/>
    <property type="match status" value="1"/>
</dbReference>
<keyword evidence="4" id="KW-1134">Transmembrane beta strand</keyword>
<comment type="caution">
    <text evidence="9">The sequence shown here is derived from an EMBL/GenBank/DDBJ whole genome shotgun (WGS) entry which is preliminary data.</text>
</comment>
<dbReference type="InterPro" id="IPR003423">
    <property type="entry name" value="OMP_efflux"/>
</dbReference>
<comment type="similarity">
    <text evidence="2">Belongs to the outer membrane factor (OMF) (TC 1.B.17) family.</text>
</comment>
<evidence type="ECO:0000313" key="9">
    <source>
        <dbReference type="EMBL" id="MBQ0935720.1"/>
    </source>
</evidence>
<dbReference type="EMBL" id="JAGQDG010000003">
    <property type="protein sequence ID" value="MBQ0935720.1"/>
    <property type="molecule type" value="Genomic_DNA"/>
</dbReference>
<feature type="chain" id="PRO_5046897920" evidence="8">
    <location>
        <begin position="42"/>
        <end position="522"/>
    </location>
</feature>
<organism evidence="9 10">
    <name type="scientific">Ideonella paludis</name>
    <dbReference type="NCBI Taxonomy" id="1233411"/>
    <lineage>
        <taxon>Bacteria</taxon>
        <taxon>Pseudomonadati</taxon>
        <taxon>Pseudomonadota</taxon>
        <taxon>Betaproteobacteria</taxon>
        <taxon>Burkholderiales</taxon>
        <taxon>Sphaerotilaceae</taxon>
        <taxon>Ideonella</taxon>
    </lineage>
</organism>
<dbReference type="PROSITE" id="PS51257">
    <property type="entry name" value="PROKAR_LIPOPROTEIN"/>
    <property type="match status" value="1"/>
</dbReference>
<keyword evidence="5" id="KW-0812">Transmembrane</keyword>
<evidence type="ECO:0000256" key="1">
    <source>
        <dbReference type="ARBA" id="ARBA00004442"/>
    </source>
</evidence>
<dbReference type="PANTHER" id="PTHR30026:SF22">
    <property type="entry name" value="OUTER MEMBRANE EFFLUX PROTEIN"/>
    <property type="match status" value="1"/>
</dbReference>
<dbReference type="PANTHER" id="PTHR30026">
    <property type="entry name" value="OUTER MEMBRANE PROTEIN TOLC"/>
    <property type="match status" value="1"/>
</dbReference>
<evidence type="ECO:0000313" key="10">
    <source>
        <dbReference type="Proteomes" id="UP000672097"/>
    </source>
</evidence>
<dbReference type="Gene3D" id="1.20.1600.10">
    <property type="entry name" value="Outer membrane efflux proteins (OEP)"/>
    <property type="match status" value="1"/>
</dbReference>
<evidence type="ECO:0000256" key="7">
    <source>
        <dbReference type="ARBA" id="ARBA00023237"/>
    </source>
</evidence>
<keyword evidence="10" id="KW-1185">Reference proteome</keyword>
<keyword evidence="6" id="KW-0472">Membrane</keyword>
<gene>
    <name evidence="9" type="ORF">KAK11_10295</name>
</gene>
<proteinExistence type="inferred from homology"/>
<reference evidence="9 10" key="1">
    <citation type="submission" date="2021-04" db="EMBL/GenBank/DDBJ databases">
        <title>The genome sequence of type strain Ideonella paludis KCTC 32238.</title>
        <authorList>
            <person name="Liu Y."/>
        </authorList>
    </citation>
    <scope>NUCLEOTIDE SEQUENCE [LARGE SCALE GENOMIC DNA]</scope>
    <source>
        <strain evidence="9 10">KCTC 32238</strain>
    </source>
</reference>
<dbReference type="Pfam" id="PF02321">
    <property type="entry name" value="OEP"/>
    <property type="match status" value="2"/>
</dbReference>
<keyword evidence="3" id="KW-0813">Transport</keyword>
<evidence type="ECO:0000256" key="6">
    <source>
        <dbReference type="ARBA" id="ARBA00023136"/>
    </source>
</evidence>